<dbReference type="SUPFAM" id="SSF48403">
    <property type="entry name" value="Ankyrin repeat"/>
    <property type="match status" value="1"/>
</dbReference>
<keyword evidence="2" id="KW-1185">Reference proteome</keyword>
<evidence type="ECO:0000313" key="2">
    <source>
        <dbReference type="Proteomes" id="UP001147752"/>
    </source>
</evidence>
<accession>A0A9W9V9E1</accession>
<dbReference type="AlphaFoldDB" id="A0A9W9V9E1"/>
<reference evidence="1" key="2">
    <citation type="journal article" date="2023" name="IMA Fungus">
        <title>Comparative genomic study of the Penicillium genus elucidates a diverse pangenome and 15 lateral gene transfer events.</title>
        <authorList>
            <person name="Petersen C."/>
            <person name="Sorensen T."/>
            <person name="Nielsen M.R."/>
            <person name="Sondergaard T.E."/>
            <person name="Sorensen J.L."/>
            <person name="Fitzpatrick D.A."/>
            <person name="Frisvad J.C."/>
            <person name="Nielsen K.L."/>
        </authorList>
    </citation>
    <scope>NUCLEOTIDE SEQUENCE</scope>
    <source>
        <strain evidence="1">IBT 3081</strain>
    </source>
</reference>
<reference evidence="1" key="1">
    <citation type="submission" date="2022-12" db="EMBL/GenBank/DDBJ databases">
        <authorList>
            <person name="Petersen C."/>
        </authorList>
    </citation>
    <scope>NUCLEOTIDE SEQUENCE</scope>
    <source>
        <strain evidence="1">IBT 3081</strain>
    </source>
</reference>
<evidence type="ECO:0000313" key="1">
    <source>
        <dbReference type="EMBL" id="KAJ5373763.1"/>
    </source>
</evidence>
<comment type="caution">
    <text evidence="1">The sequence shown here is derived from an EMBL/GenBank/DDBJ whole genome shotgun (WGS) entry which is preliminary data.</text>
</comment>
<feature type="non-terminal residue" evidence="1">
    <location>
        <position position="1"/>
    </location>
</feature>
<dbReference type="Proteomes" id="UP001147752">
    <property type="component" value="Unassembled WGS sequence"/>
</dbReference>
<protein>
    <recommendedName>
        <fullName evidence="3">Ankyrin repeat protein</fullName>
    </recommendedName>
</protein>
<dbReference type="GeneID" id="81462682"/>
<evidence type="ECO:0008006" key="3">
    <source>
        <dbReference type="Google" id="ProtNLM"/>
    </source>
</evidence>
<dbReference type="Gene3D" id="1.25.40.20">
    <property type="entry name" value="Ankyrin repeat-containing domain"/>
    <property type="match status" value="1"/>
</dbReference>
<gene>
    <name evidence="1" type="ORF">N7517_005769</name>
</gene>
<dbReference type="RefSeq" id="XP_056579749.1">
    <property type="nucleotide sequence ID" value="XM_056723499.1"/>
</dbReference>
<dbReference type="EMBL" id="JAPZBT010000002">
    <property type="protein sequence ID" value="KAJ5373763.1"/>
    <property type="molecule type" value="Genomic_DNA"/>
</dbReference>
<proteinExistence type="predicted"/>
<organism evidence="1 2">
    <name type="scientific">Penicillium concentricum</name>
    <dbReference type="NCBI Taxonomy" id="293559"/>
    <lineage>
        <taxon>Eukaryota</taxon>
        <taxon>Fungi</taxon>
        <taxon>Dikarya</taxon>
        <taxon>Ascomycota</taxon>
        <taxon>Pezizomycotina</taxon>
        <taxon>Eurotiomycetes</taxon>
        <taxon>Eurotiomycetidae</taxon>
        <taxon>Eurotiales</taxon>
        <taxon>Aspergillaceae</taxon>
        <taxon>Penicillium</taxon>
    </lineage>
</organism>
<dbReference type="InterPro" id="IPR036770">
    <property type="entry name" value="Ankyrin_rpt-contain_sf"/>
</dbReference>
<name>A0A9W9V9E1_9EURO</name>
<sequence length="212" mass="23584">SAKVSNLEELAKSDEFGNVKASLENAAFRGVLKMFELLQKSGFGLRNKAYRGLGFAIGKGHYDVVKHILDGEIAEADIVPAVNVGLKFAADRDDLNIFEFLAEYGFRVGDRYEEARAIAIWSNGVLAEADAVSEVKSGLEGAATRGVLEMFELLEEYGFEVRRTGYLVSAAESYCSPLVKFMMDHDKVDINGTDRHWTFNDASSFRSRAWQY</sequence>
<dbReference type="OrthoDB" id="539213at2759"/>